<dbReference type="EMBL" id="MT144322">
    <property type="protein sequence ID" value="QJA52212.1"/>
    <property type="molecule type" value="Genomic_DNA"/>
</dbReference>
<dbReference type="AlphaFoldDB" id="A0A6H1ZXM6"/>
<accession>A0A6H1ZXM6</accession>
<evidence type="ECO:0000313" key="3">
    <source>
        <dbReference type="EMBL" id="QJA74898.1"/>
    </source>
</evidence>
<sequence>MSMGVMPINPGLKQSPNVDLSGLKDIGDTIASFIQLKKQKQKEEAAQKLELWMKEGELTGMLTKPTADIQKAFRDRYQTEPMGLFATGGETLAGKKVKGEIAKTSAETTKAVSMSDWYSKRGTGATGNKALDYAVKFANGKLGKPFAVLEEDERALWQQYHDEGLTQYVEMYGGGGDKSKKDFSKYNTEQLGWLNRYNAKSETWKGSIMTNPDKKKRLLDELKAIGLTEGDL</sequence>
<proteinExistence type="predicted"/>
<evidence type="ECO:0000313" key="1">
    <source>
        <dbReference type="EMBL" id="QJA52212.1"/>
    </source>
</evidence>
<name>A0A6H1ZXM6_9ZZZZ</name>
<protein>
    <submittedName>
        <fullName evidence="1">Uncharacterized protein</fullName>
    </submittedName>
</protein>
<dbReference type="EMBL" id="MT142127">
    <property type="protein sequence ID" value="QJA74898.1"/>
    <property type="molecule type" value="Genomic_DNA"/>
</dbReference>
<dbReference type="EMBL" id="MT141431">
    <property type="protein sequence ID" value="QJA61133.1"/>
    <property type="molecule type" value="Genomic_DNA"/>
</dbReference>
<gene>
    <name evidence="3" type="ORF">MM415A01903_0011</name>
    <name evidence="2" type="ORF">MM415B00998_0019</name>
    <name evidence="1" type="ORF">TM448A02530_0002</name>
</gene>
<evidence type="ECO:0000313" key="2">
    <source>
        <dbReference type="EMBL" id="QJA61133.1"/>
    </source>
</evidence>
<organism evidence="1">
    <name type="scientific">viral metagenome</name>
    <dbReference type="NCBI Taxonomy" id="1070528"/>
    <lineage>
        <taxon>unclassified sequences</taxon>
        <taxon>metagenomes</taxon>
        <taxon>organismal metagenomes</taxon>
    </lineage>
</organism>
<reference evidence="1" key="1">
    <citation type="submission" date="2020-03" db="EMBL/GenBank/DDBJ databases">
        <title>The deep terrestrial virosphere.</title>
        <authorList>
            <person name="Holmfeldt K."/>
            <person name="Nilsson E."/>
            <person name="Simone D."/>
            <person name="Lopez-Fernandez M."/>
            <person name="Wu X."/>
            <person name="de Brujin I."/>
            <person name="Lundin D."/>
            <person name="Andersson A."/>
            <person name="Bertilsson S."/>
            <person name="Dopson M."/>
        </authorList>
    </citation>
    <scope>NUCLEOTIDE SEQUENCE</scope>
    <source>
        <strain evidence="3">MM415A01903</strain>
        <strain evidence="2">MM415B00998</strain>
        <strain evidence="1">TM448A02530</strain>
    </source>
</reference>